<name>A0AAE3XLM8_9BACT</name>
<dbReference type="AlphaFoldDB" id="A0AAE3XLM8"/>
<keyword evidence="2" id="KW-1185">Reference proteome</keyword>
<evidence type="ECO:0000313" key="1">
    <source>
        <dbReference type="EMBL" id="MDR6238051.1"/>
    </source>
</evidence>
<proteinExistence type="predicted"/>
<dbReference type="Proteomes" id="UP001185092">
    <property type="component" value="Unassembled WGS sequence"/>
</dbReference>
<evidence type="ECO:0000313" key="2">
    <source>
        <dbReference type="Proteomes" id="UP001185092"/>
    </source>
</evidence>
<protein>
    <submittedName>
        <fullName evidence="1">Uncharacterized protein</fullName>
    </submittedName>
</protein>
<organism evidence="1 2">
    <name type="scientific">Aureibacter tunicatorum</name>
    <dbReference type="NCBI Taxonomy" id="866807"/>
    <lineage>
        <taxon>Bacteria</taxon>
        <taxon>Pseudomonadati</taxon>
        <taxon>Bacteroidota</taxon>
        <taxon>Cytophagia</taxon>
        <taxon>Cytophagales</taxon>
        <taxon>Persicobacteraceae</taxon>
        <taxon>Aureibacter</taxon>
    </lineage>
</organism>
<gene>
    <name evidence="1" type="ORF">HNQ88_001027</name>
</gene>
<sequence length="41" mass="5090">MLCGEIMVCFFVKLIKWIKIHYNVNTYCFISYRFGDSYTWR</sequence>
<accession>A0AAE3XLM8</accession>
<comment type="caution">
    <text evidence="1">The sequence shown here is derived from an EMBL/GenBank/DDBJ whole genome shotgun (WGS) entry which is preliminary data.</text>
</comment>
<dbReference type="EMBL" id="JAVDQD010000001">
    <property type="protein sequence ID" value="MDR6238051.1"/>
    <property type="molecule type" value="Genomic_DNA"/>
</dbReference>
<reference evidence="1" key="1">
    <citation type="submission" date="2023-07" db="EMBL/GenBank/DDBJ databases">
        <title>Genomic Encyclopedia of Type Strains, Phase IV (KMG-IV): sequencing the most valuable type-strain genomes for metagenomic binning, comparative biology and taxonomic classification.</title>
        <authorList>
            <person name="Goeker M."/>
        </authorList>
    </citation>
    <scope>NUCLEOTIDE SEQUENCE</scope>
    <source>
        <strain evidence="1">DSM 26174</strain>
    </source>
</reference>